<name>A0ABN5DWN1_9MICO</name>
<dbReference type="Proteomes" id="UP000815698">
    <property type="component" value="Chromosome"/>
</dbReference>
<evidence type="ECO:0008006" key="3">
    <source>
        <dbReference type="Google" id="ProtNLM"/>
    </source>
</evidence>
<evidence type="ECO:0000313" key="1">
    <source>
        <dbReference type="EMBL" id="ATH95869.1"/>
    </source>
</evidence>
<accession>A0ABN5DWN1</accession>
<gene>
    <name evidence="1" type="ORF">COP05_01250</name>
</gene>
<protein>
    <recommendedName>
        <fullName evidence="3">HK97 gp10 family phage protein</fullName>
    </recommendedName>
</protein>
<organism evidence="1 2">
    <name type="scientific">Dermabacter jinjuensis</name>
    <dbReference type="NCBI Taxonomy" id="1667168"/>
    <lineage>
        <taxon>Bacteria</taxon>
        <taxon>Bacillati</taxon>
        <taxon>Actinomycetota</taxon>
        <taxon>Actinomycetes</taxon>
        <taxon>Micrococcales</taxon>
        <taxon>Dermabacteraceae</taxon>
        <taxon>Dermabacter</taxon>
    </lineage>
</organism>
<evidence type="ECO:0000313" key="2">
    <source>
        <dbReference type="Proteomes" id="UP000815698"/>
    </source>
</evidence>
<dbReference type="RefSeq" id="WP_096882420.1">
    <property type="nucleotide sequence ID" value="NZ_CP023482.1"/>
</dbReference>
<dbReference type="EMBL" id="CP023482">
    <property type="protein sequence ID" value="ATH95869.1"/>
    <property type="molecule type" value="Genomic_DNA"/>
</dbReference>
<sequence>MSKPRPLIEVEGARRLRRTLREAGDDLEDLKAAHAAAAKIAAEAAAALAPRRSGALAASVRSSGQKTAGVIRAGKKRIPYAGVIHWGWPRRGIEPQLFLTKGARATESAWIPIYEKALEQAIDKIKGI</sequence>
<keyword evidence="2" id="KW-1185">Reference proteome</keyword>
<proteinExistence type="predicted"/>
<reference evidence="1 2" key="1">
    <citation type="journal article" date="2016" name="Int. J. Syst. Evol. Microbiol.">
        <title>Dermabacter jinjuensis sp. nov., a novel species of the genus Dermabacter isolated from a clinical specimen.</title>
        <authorList>
            <person name="Park Y.K."/>
            <person name="Lee K.M."/>
            <person name="Lee W.K."/>
            <person name="Cho M.J."/>
            <person name="Lee H.S."/>
            <person name="Cho Y.G."/>
            <person name="Lee Y.C."/>
            <person name="Lee W.K."/>
            <person name="Seong W.K."/>
            <person name="Hwang K.J."/>
        </authorList>
    </citation>
    <scope>NUCLEOTIDE SEQUENCE [LARGE SCALE GENOMIC DNA]</scope>
    <source>
        <strain evidence="1 2">32T</strain>
    </source>
</reference>